<feature type="repeat" description="ANK" evidence="3">
    <location>
        <begin position="199"/>
        <end position="222"/>
    </location>
</feature>
<evidence type="ECO:0000256" key="2">
    <source>
        <dbReference type="ARBA" id="ARBA00023043"/>
    </source>
</evidence>
<accession>A0A7S2P2K8</accession>
<sequence length="317" mass="34937">MAPLQSSAGFHHPQLHVPTNMVYEQQQLQNHHPIIHSPTRRAEHVFHGSDTVRPKPSPRTPISLRSICDLVGWNDSPISNHRSSPRCASQQLIDNSQIDPDILDSIGLEFPLEEKAYQLLGVSGVANHGSLPTIQWAIQHKCSTSTIRMLLDANEESAVSRDENGNIPLHIAVMNCLSEEMVALLLCNNRQSVFIKNNYGNTALHLAAQCNASNEVVKLLVDADKASVAIPDKNGMTSIHLAITCGASPAVVETMLNASPKMALQKDSEGRTPFTLAIKHRSSEAILKILLDFFRKTATLTKRNGRTLTKRVRFSLE</sequence>
<evidence type="ECO:0000256" key="1">
    <source>
        <dbReference type="ARBA" id="ARBA00022737"/>
    </source>
</evidence>
<dbReference type="SUPFAM" id="SSF48403">
    <property type="entry name" value="Ankyrin repeat"/>
    <property type="match status" value="1"/>
</dbReference>
<dbReference type="PROSITE" id="PS50088">
    <property type="entry name" value="ANK_REPEAT"/>
    <property type="match status" value="1"/>
</dbReference>
<gene>
    <name evidence="4" type="ORF">LDAN0321_LOCUS8384</name>
</gene>
<dbReference type="GO" id="GO:0005886">
    <property type="term" value="C:plasma membrane"/>
    <property type="evidence" value="ECO:0007669"/>
    <property type="project" value="TreeGrafter"/>
</dbReference>
<dbReference type="Gene3D" id="1.25.40.20">
    <property type="entry name" value="Ankyrin repeat-containing domain"/>
    <property type="match status" value="1"/>
</dbReference>
<dbReference type="PANTHER" id="PTHR24186">
    <property type="entry name" value="PROTEIN PHOSPHATASE 1 REGULATORY SUBUNIT"/>
    <property type="match status" value="1"/>
</dbReference>
<name>A0A7S2P2K8_9STRA</name>
<keyword evidence="1" id="KW-0677">Repeat</keyword>
<dbReference type="InterPro" id="IPR002110">
    <property type="entry name" value="Ankyrin_rpt"/>
</dbReference>
<dbReference type="PANTHER" id="PTHR24186:SF38">
    <property type="entry name" value="ANKYRIN REPEAT FAMILY PROTEIN"/>
    <property type="match status" value="1"/>
</dbReference>
<dbReference type="SMART" id="SM00248">
    <property type="entry name" value="ANK"/>
    <property type="match status" value="4"/>
</dbReference>
<dbReference type="PROSITE" id="PS50297">
    <property type="entry name" value="ANK_REP_REGION"/>
    <property type="match status" value="1"/>
</dbReference>
<proteinExistence type="predicted"/>
<protein>
    <submittedName>
        <fullName evidence="4">Uncharacterized protein</fullName>
    </submittedName>
</protein>
<keyword evidence="2 3" id="KW-0040">ANK repeat</keyword>
<evidence type="ECO:0000313" key="4">
    <source>
        <dbReference type="EMBL" id="CAD9574089.1"/>
    </source>
</evidence>
<organism evidence="4">
    <name type="scientific">Leptocylindrus danicus</name>
    <dbReference type="NCBI Taxonomy" id="163516"/>
    <lineage>
        <taxon>Eukaryota</taxon>
        <taxon>Sar</taxon>
        <taxon>Stramenopiles</taxon>
        <taxon>Ochrophyta</taxon>
        <taxon>Bacillariophyta</taxon>
        <taxon>Coscinodiscophyceae</taxon>
        <taxon>Chaetocerotophycidae</taxon>
        <taxon>Leptocylindrales</taxon>
        <taxon>Leptocylindraceae</taxon>
        <taxon>Leptocylindrus</taxon>
    </lineage>
</organism>
<reference evidence="4" key="1">
    <citation type="submission" date="2021-01" db="EMBL/GenBank/DDBJ databases">
        <authorList>
            <person name="Corre E."/>
            <person name="Pelletier E."/>
            <person name="Niang G."/>
            <person name="Scheremetjew M."/>
            <person name="Finn R."/>
            <person name="Kale V."/>
            <person name="Holt S."/>
            <person name="Cochrane G."/>
            <person name="Meng A."/>
            <person name="Brown T."/>
            <person name="Cohen L."/>
        </authorList>
    </citation>
    <scope>NUCLEOTIDE SEQUENCE</scope>
    <source>
        <strain evidence="4">B650</strain>
    </source>
</reference>
<dbReference type="EMBL" id="HBGY01013089">
    <property type="protein sequence ID" value="CAD9574089.1"/>
    <property type="molecule type" value="Transcribed_RNA"/>
</dbReference>
<dbReference type="InterPro" id="IPR036770">
    <property type="entry name" value="Ankyrin_rpt-contain_sf"/>
</dbReference>
<dbReference type="Pfam" id="PF12796">
    <property type="entry name" value="Ank_2"/>
    <property type="match status" value="1"/>
</dbReference>
<dbReference type="AlphaFoldDB" id="A0A7S2P2K8"/>
<evidence type="ECO:0000256" key="3">
    <source>
        <dbReference type="PROSITE-ProRule" id="PRU00023"/>
    </source>
</evidence>